<evidence type="ECO:0000313" key="2">
    <source>
        <dbReference type="EMBL" id="KKK71840.1"/>
    </source>
</evidence>
<keyword evidence="1" id="KW-0472">Membrane</keyword>
<protein>
    <recommendedName>
        <fullName evidence="3">Phage-shock protein</fullName>
    </recommendedName>
</protein>
<comment type="caution">
    <text evidence="2">The sequence shown here is derived from an EMBL/GenBank/DDBJ whole genome shotgun (WGS) entry which is preliminary data.</text>
</comment>
<gene>
    <name evidence="2" type="ORF">LCGC14_2909890</name>
</gene>
<dbReference type="AlphaFoldDB" id="A0A0F8YDR2"/>
<keyword evidence="1" id="KW-1133">Transmembrane helix</keyword>
<feature type="transmembrane region" description="Helical" evidence="1">
    <location>
        <begin position="6"/>
        <end position="29"/>
    </location>
</feature>
<evidence type="ECO:0000256" key="1">
    <source>
        <dbReference type="SAM" id="Phobius"/>
    </source>
</evidence>
<keyword evidence="1" id="KW-0812">Transmembrane</keyword>
<name>A0A0F8YDR2_9ZZZZ</name>
<proteinExistence type="predicted"/>
<accession>A0A0F8YDR2</accession>
<organism evidence="2">
    <name type="scientific">marine sediment metagenome</name>
    <dbReference type="NCBI Taxonomy" id="412755"/>
    <lineage>
        <taxon>unclassified sequences</taxon>
        <taxon>metagenomes</taxon>
        <taxon>ecological metagenomes</taxon>
    </lineage>
</organism>
<sequence>MHGALILTIIFGGSILVLTIIGSTILIAIKIIKGGISHAGQKLQSEEARMIQEIYKGLSLMEERIEALETLIVDHDRKDRV</sequence>
<evidence type="ECO:0008006" key="3">
    <source>
        <dbReference type="Google" id="ProtNLM"/>
    </source>
</evidence>
<reference evidence="2" key="1">
    <citation type="journal article" date="2015" name="Nature">
        <title>Complex archaea that bridge the gap between prokaryotes and eukaryotes.</title>
        <authorList>
            <person name="Spang A."/>
            <person name="Saw J.H."/>
            <person name="Jorgensen S.L."/>
            <person name="Zaremba-Niedzwiedzka K."/>
            <person name="Martijn J."/>
            <person name="Lind A.E."/>
            <person name="van Eijk R."/>
            <person name="Schleper C."/>
            <person name="Guy L."/>
            <person name="Ettema T.J."/>
        </authorList>
    </citation>
    <scope>NUCLEOTIDE SEQUENCE</scope>
</reference>
<dbReference type="EMBL" id="LAZR01057550">
    <property type="protein sequence ID" value="KKK71840.1"/>
    <property type="molecule type" value="Genomic_DNA"/>
</dbReference>